<dbReference type="InterPro" id="IPR043747">
    <property type="entry name" value="DUF5692"/>
</dbReference>
<keyword evidence="3" id="KW-1185">Reference proteome</keyword>
<dbReference type="Proteomes" id="UP000005707">
    <property type="component" value="Unassembled WGS sequence"/>
</dbReference>
<sequence>MGFLYENLTFGSLVVLILFISVFLGINEVTRRSKLISILSFCVLPVVLSILIFTDVLGSPTGKTWFGWVKVISALIGVYGFMLIRFTRLGNKKFASLFPVTILSLNIAEAVYREFEVYASFKVMETDPSGVVVLGGLWNIMNGVAGILTIVTLTGFVGITVSRDKSRDMIWPDMTWMYIIGYTLWNFTYVYNCISTRSMYAGFGILTAALIAEYVFKRGAWLQHRAQILTLYALFSLSIDYQKSEYFQVIPTYSEHVLYMISIISLVFNIGVFVYMMSTITKYKKNPLKEEIYTHTSYYKKTIEANNL</sequence>
<feature type="transmembrane region" description="Helical" evidence="1">
    <location>
        <begin position="174"/>
        <end position="192"/>
    </location>
</feature>
<keyword evidence="1" id="KW-0812">Transmembrane</keyword>
<dbReference type="Pfam" id="PF18948">
    <property type="entry name" value="DUF5692"/>
    <property type="match status" value="1"/>
</dbReference>
<feature type="transmembrane region" description="Helical" evidence="1">
    <location>
        <begin position="256"/>
        <end position="276"/>
    </location>
</feature>
<dbReference type="OrthoDB" id="7054801at2"/>
<accession>U2EF08</accession>
<dbReference type="STRING" id="1033810.HLPCO_000905"/>
<protein>
    <submittedName>
        <fullName evidence="2">Membrane protein</fullName>
    </submittedName>
</protein>
<comment type="caution">
    <text evidence="2">The sequence shown here is derived from an EMBL/GenBank/DDBJ whole genome shotgun (WGS) entry which is preliminary data.</text>
</comment>
<gene>
    <name evidence="2" type="ORF">HLPCO_000905</name>
</gene>
<dbReference type="eggNOG" id="ENOG502Z7J3">
    <property type="taxonomic scope" value="Bacteria"/>
</dbReference>
<organism evidence="2 3">
    <name type="scientific">Haloplasma contractile SSD-17B</name>
    <dbReference type="NCBI Taxonomy" id="1033810"/>
    <lineage>
        <taxon>Bacteria</taxon>
        <taxon>Bacillati</taxon>
        <taxon>Mycoplasmatota</taxon>
        <taxon>Mollicutes</taxon>
        <taxon>Haloplasmatales</taxon>
        <taxon>Haloplasmataceae</taxon>
        <taxon>Haloplasma</taxon>
    </lineage>
</organism>
<feature type="transmembrane region" description="Helical" evidence="1">
    <location>
        <begin position="65"/>
        <end position="82"/>
    </location>
</feature>
<dbReference type="RefSeq" id="WP_008826714.1">
    <property type="nucleotide sequence ID" value="NZ_AFNU02000002.1"/>
</dbReference>
<evidence type="ECO:0000313" key="2">
    <source>
        <dbReference type="EMBL" id="ERJ13276.1"/>
    </source>
</evidence>
<dbReference type="AlphaFoldDB" id="U2EF08"/>
<feature type="transmembrane region" description="Helical" evidence="1">
    <location>
        <begin position="6"/>
        <end position="26"/>
    </location>
</feature>
<evidence type="ECO:0000313" key="3">
    <source>
        <dbReference type="Proteomes" id="UP000005707"/>
    </source>
</evidence>
<dbReference type="InParanoid" id="U2EF08"/>
<keyword evidence="1" id="KW-0472">Membrane</keyword>
<keyword evidence="1" id="KW-1133">Transmembrane helix</keyword>
<reference evidence="2 3" key="2">
    <citation type="journal article" date="2013" name="PLoS ONE">
        <title>INDIGO - INtegrated Data Warehouse of MIcrobial GenOmes with Examples from the Red Sea Extremophiles.</title>
        <authorList>
            <person name="Alam I."/>
            <person name="Antunes A."/>
            <person name="Kamau A.A."/>
            <person name="Ba Alawi W."/>
            <person name="Kalkatawi M."/>
            <person name="Stingl U."/>
            <person name="Bajic V.B."/>
        </authorList>
    </citation>
    <scope>NUCLEOTIDE SEQUENCE [LARGE SCALE GENOMIC DNA]</scope>
    <source>
        <strain evidence="2 3">SSD-17B</strain>
    </source>
</reference>
<feature type="transmembrane region" description="Helical" evidence="1">
    <location>
        <begin position="35"/>
        <end position="53"/>
    </location>
</feature>
<proteinExistence type="predicted"/>
<feature type="transmembrane region" description="Helical" evidence="1">
    <location>
        <begin position="198"/>
        <end position="216"/>
    </location>
</feature>
<dbReference type="EMBL" id="AFNU02000002">
    <property type="protein sequence ID" value="ERJ13276.1"/>
    <property type="molecule type" value="Genomic_DNA"/>
</dbReference>
<evidence type="ECO:0000256" key="1">
    <source>
        <dbReference type="SAM" id="Phobius"/>
    </source>
</evidence>
<feature type="transmembrane region" description="Helical" evidence="1">
    <location>
        <begin position="132"/>
        <end position="162"/>
    </location>
</feature>
<reference evidence="2 3" key="1">
    <citation type="journal article" date="2011" name="J. Bacteriol.">
        <title>Genome sequence of Haloplasma contractile, an unusual contractile bacterium from a deep-sea anoxic brine lake.</title>
        <authorList>
            <person name="Antunes A."/>
            <person name="Alam I."/>
            <person name="El Dorry H."/>
            <person name="Siam R."/>
            <person name="Robertson A."/>
            <person name="Bajic V.B."/>
            <person name="Stingl U."/>
        </authorList>
    </citation>
    <scope>NUCLEOTIDE SEQUENCE [LARGE SCALE GENOMIC DNA]</scope>
    <source>
        <strain evidence="2 3">SSD-17B</strain>
    </source>
</reference>
<name>U2EF08_9MOLU</name>